<protein>
    <recommendedName>
        <fullName evidence="1">AB hydrolase-1 domain-containing protein</fullName>
    </recommendedName>
</protein>
<dbReference type="Pfam" id="PF12697">
    <property type="entry name" value="Abhydrolase_6"/>
    <property type="match status" value="1"/>
</dbReference>
<name>A0AAN7STJ3_9EURO</name>
<dbReference type="Proteomes" id="UP001309876">
    <property type="component" value="Unassembled WGS sequence"/>
</dbReference>
<dbReference type="AlphaFoldDB" id="A0AAN7STJ3"/>
<evidence type="ECO:0000313" key="2">
    <source>
        <dbReference type="EMBL" id="KAK5080992.1"/>
    </source>
</evidence>
<dbReference type="Gene3D" id="3.40.50.1820">
    <property type="entry name" value="alpha/beta hydrolase"/>
    <property type="match status" value="1"/>
</dbReference>
<evidence type="ECO:0000259" key="1">
    <source>
        <dbReference type="Pfam" id="PF12697"/>
    </source>
</evidence>
<evidence type="ECO:0000313" key="3">
    <source>
        <dbReference type="Proteomes" id="UP001309876"/>
    </source>
</evidence>
<feature type="domain" description="AB hydrolase-1" evidence="1">
    <location>
        <begin position="37"/>
        <end position="295"/>
    </location>
</feature>
<comment type="caution">
    <text evidence="2">The sequence shown here is derived from an EMBL/GenBank/DDBJ whole genome shotgun (WGS) entry which is preliminary data.</text>
</comment>
<dbReference type="InterPro" id="IPR029058">
    <property type="entry name" value="AB_hydrolase_fold"/>
</dbReference>
<keyword evidence="3" id="KW-1185">Reference proteome</keyword>
<dbReference type="InterPro" id="IPR000073">
    <property type="entry name" value="AB_hydrolase_1"/>
</dbReference>
<dbReference type="PANTHER" id="PTHR43689">
    <property type="entry name" value="HYDROLASE"/>
    <property type="match status" value="1"/>
</dbReference>
<proteinExistence type="predicted"/>
<dbReference type="EMBL" id="JAVRRJ010000011">
    <property type="protein sequence ID" value="KAK5080992.1"/>
    <property type="molecule type" value="Genomic_DNA"/>
</dbReference>
<reference evidence="2 3" key="1">
    <citation type="submission" date="2023-08" db="EMBL/GenBank/DDBJ databases">
        <title>Black Yeasts Isolated from many extreme environments.</title>
        <authorList>
            <person name="Coleine C."/>
            <person name="Stajich J.E."/>
            <person name="Selbmann L."/>
        </authorList>
    </citation>
    <scope>NUCLEOTIDE SEQUENCE [LARGE SCALE GENOMIC DNA]</scope>
    <source>
        <strain evidence="2 3">CCFEE 5910</strain>
    </source>
</reference>
<gene>
    <name evidence="2" type="ORF">LTR05_008309</name>
</gene>
<dbReference type="SUPFAM" id="SSF53474">
    <property type="entry name" value="alpha/beta-Hydrolases"/>
    <property type="match status" value="1"/>
</dbReference>
<dbReference type="PANTHER" id="PTHR43689:SF8">
    <property type="entry name" value="ALPHA_BETA-HYDROLASES SUPERFAMILY PROTEIN"/>
    <property type="match status" value="1"/>
</dbReference>
<organism evidence="2 3">
    <name type="scientific">Lithohypha guttulata</name>
    <dbReference type="NCBI Taxonomy" id="1690604"/>
    <lineage>
        <taxon>Eukaryota</taxon>
        <taxon>Fungi</taxon>
        <taxon>Dikarya</taxon>
        <taxon>Ascomycota</taxon>
        <taxon>Pezizomycotina</taxon>
        <taxon>Eurotiomycetes</taxon>
        <taxon>Chaetothyriomycetidae</taxon>
        <taxon>Chaetothyriales</taxon>
        <taxon>Trichomeriaceae</taxon>
        <taxon>Lithohypha</taxon>
    </lineage>
</organism>
<accession>A0AAN7STJ3</accession>
<sequence length="308" mass="34153">MSRSSPYPLDQTFTHTAQTHTSTVHWTRIGSSSLPTLIFIHGTPWSSFVWHNLTSTLLSRYCIYLYDHPGFGLSPAPQRTSSASSTTDDEAEDLDPSLTLRAQASAALIESWNLPTTPHIIAHDNGGLVSLRLLLQHDIKFASLCLIDVVVLPNAEKLPFFHLVAKNTDVFTSIPPHLLEGLIRGYVRSATFHPLPSETEDTLSVPWCEGGKQGNKAFVREMVQASKRDTLGLESEYSRVSEMVPTKIIWGRDDKWLPNEIAGRLGEALGVGSEDVIVVEDAGHLIHYDQPSRLAVEVGLWLDRHNKS</sequence>